<dbReference type="Pfam" id="PF13589">
    <property type="entry name" value="HATPase_c_3"/>
    <property type="match status" value="1"/>
</dbReference>
<dbReference type="CDD" id="cd00782">
    <property type="entry name" value="MutL_Trans"/>
    <property type="match status" value="1"/>
</dbReference>
<dbReference type="Gene3D" id="3.30.230.10">
    <property type="match status" value="1"/>
</dbReference>
<dbReference type="HAMAP" id="MF_00149">
    <property type="entry name" value="DNA_mis_repair"/>
    <property type="match status" value="1"/>
</dbReference>
<feature type="region of interest" description="Disordered" evidence="5">
    <location>
        <begin position="331"/>
        <end position="357"/>
    </location>
</feature>
<dbReference type="EMBL" id="AP027742">
    <property type="protein sequence ID" value="BDZ77534.1"/>
    <property type="molecule type" value="Genomic_DNA"/>
</dbReference>
<dbReference type="InterPro" id="IPR014790">
    <property type="entry name" value="MutL_C"/>
</dbReference>
<dbReference type="InterPro" id="IPR036890">
    <property type="entry name" value="HATPase_C_sf"/>
</dbReference>
<evidence type="ECO:0000256" key="4">
    <source>
        <dbReference type="HAMAP-Rule" id="MF_00149"/>
    </source>
</evidence>
<dbReference type="PROSITE" id="PS00058">
    <property type="entry name" value="DNA_MISMATCH_REPAIR_1"/>
    <property type="match status" value="1"/>
</dbReference>
<dbReference type="InterPro" id="IPR020667">
    <property type="entry name" value="DNA_mismatch_repair_MutL"/>
</dbReference>
<evidence type="ECO:0000256" key="5">
    <source>
        <dbReference type="SAM" id="MobiDB-lite"/>
    </source>
</evidence>
<evidence type="ECO:0000259" key="6">
    <source>
        <dbReference type="SMART" id="SM00853"/>
    </source>
</evidence>
<keyword evidence="2 4" id="KW-0227">DNA damage</keyword>
<evidence type="ECO:0000256" key="3">
    <source>
        <dbReference type="ARBA" id="ARBA00023204"/>
    </source>
</evidence>
<dbReference type="InterPro" id="IPR038973">
    <property type="entry name" value="MutL/Mlh/Pms-like"/>
</dbReference>
<dbReference type="Pfam" id="PF08676">
    <property type="entry name" value="MutL_C"/>
    <property type="match status" value="1"/>
</dbReference>
<evidence type="ECO:0000259" key="7">
    <source>
        <dbReference type="SMART" id="SM01340"/>
    </source>
</evidence>
<dbReference type="InterPro" id="IPR013507">
    <property type="entry name" value="DNA_mismatch_S5_2-like"/>
</dbReference>
<dbReference type="Gene3D" id="3.30.1540.20">
    <property type="entry name" value="MutL, C-terminal domain, dimerisation subdomain"/>
    <property type="match status" value="1"/>
</dbReference>
<evidence type="ECO:0000256" key="1">
    <source>
        <dbReference type="ARBA" id="ARBA00006082"/>
    </source>
</evidence>
<dbReference type="SUPFAM" id="SSF118116">
    <property type="entry name" value="DNA mismatch repair protein MutL"/>
    <property type="match status" value="1"/>
</dbReference>
<proteinExistence type="inferred from homology"/>
<keyword evidence="9" id="KW-1185">Reference proteome</keyword>
<feature type="domain" description="MutL C-terminal dimerisation" evidence="6">
    <location>
        <begin position="475"/>
        <end position="618"/>
    </location>
</feature>
<dbReference type="InterPro" id="IPR002099">
    <property type="entry name" value="MutL/Mlh/PMS"/>
</dbReference>
<gene>
    <name evidence="4 8" type="primary">mutL</name>
    <name evidence="8" type="ORF">Lac1_17170</name>
</gene>
<dbReference type="Gene3D" id="3.30.1370.100">
    <property type="entry name" value="MutL, C-terminal domain, regulatory subdomain"/>
    <property type="match status" value="1"/>
</dbReference>
<comment type="similarity">
    <text evidence="1 4">Belongs to the DNA mismatch repair MutL/HexB family.</text>
</comment>
<dbReference type="SUPFAM" id="SSF55874">
    <property type="entry name" value="ATPase domain of HSP90 chaperone/DNA topoisomerase II/histidine kinase"/>
    <property type="match status" value="1"/>
</dbReference>
<feature type="region of interest" description="Disordered" evidence="5">
    <location>
        <begin position="375"/>
        <end position="397"/>
    </location>
</feature>
<dbReference type="RefSeq" id="WP_316264583.1">
    <property type="nucleotide sequence ID" value="NZ_AP027742.1"/>
</dbReference>
<dbReference type="Gene3D" id="3.30.565.10">
    <property type="entry name" value="Histidine kinase-like ATPase, C-terminal domain"/>
    <property type="match status" value="1"/>
</dbReference>
<keyword evidence="3 4" id="KW-0234">DNA repair</keyword>
<feature type="domain" description="DNA mismatch repair protein S5" evidence="7">
    <location>
        <begin position="209"/>
        <end position="327"/>
    </location>
</feature>
<dbReference type="SMART" id="SM01340">
    <property type="entry name" value="DNA_mis_repair"/>
    <property type="match status" value="1"/>
</dbReference>
<sequence>MSRIQVLDQVTIDKIAAGEVIERPASIVKELTENAIDAGATSIAVEIKEGGISFIRVTDNGCGIEKEDIPNAFLRHSTSKIRTAEDLAHIASLGFRGEALSSIAAVSQVELITKTKENTFGSSYRIEGGREAAFEDTGAPDGTTFLVRQLFYNTPARRKFLKTAMTEASHVGDLVMRLALSHPEISFQFYNNGQSKIHTSGNGNLKDVIYHIYGREIAGHLLEVNCETEGLKIRGYIGEPLISRGNRNFENYFINGRYIKSNIIAKAIEDAYKDFQMQHKYPFTVLHLTADTQAIDVNVHPTKMEIRFQNQQEIYKAVSEAVGRALHQEELIPEVEVPEPPSVTEKAPEKQSAVGFDANENVKKQSTLYQKQSVLQNSNSSNNEKQSALRENPPQRDLDYFMKKMRERVLSYHQQNSSAEVKEQGEIFKPDRQKDRIMEAVNYRKASEPESLSNRQMNLFEDKLLSKASVPEHKIIGQVFDTYWLVQYKDNLYIIDQHAAHERVLYEKTLAGMKTREFTSQNISPPIILNLSMQEAQLLNTYMDRFERIGFEIEEFGQDSYAVRAVPDNLFDIAKKELLMEMIDSLSDEIYTGLAPDIIDEKIASMSCKAAVKGKMQISAKEAETLIGELLKLENPYHCPHGRPTIIAMSKRELEKKFKRIV</sequence>
<dbReference type="PANTHER" id="PTHR10073:SF12">
    <property type="entry name" value="DNA MISMATCH REPAIR PROTEIN MLH1"/>
    <property type="match status" value="1"/>
</dbReference>
<dbReference type="InterPro" id="IPR042120">
    <property type="entry name" value="MutL_C_dimsub"/>
</dbReference>
<evidence type="ECO:0000313" key="9">
    <source>
        <dbReference type="Proteomes" id="UP001305815"/>
    </source>
</evidence>
<protein>
    <recommendedName>
        <fullName evidence="4">DNA mismatch repair protein MutL</fullName>
    </recommendedName>
</protein>
<dbReference type="InterPro" id="IPR014762">
    <property type="entry name" value="DNA_mismatch_repair_CS"/>
</dbReference>
<evidence type="ECO:0000256" key="2">
    <source>
        <dbReference type="ARBA" id="ARBA00022763"/>
    </source>
</evidence>
<reference evidence="9" key="1">
    <citation type="journal article" date="2023" name="Int. J. Syst. Evol. Microbiol.">
        <title>Claveliimonas bilis gen. nov., sp. nov., deoxycholic acid-producing bacteria isolated from human faeces, and reclassification of Sellimonas monacensis Zenner et al. 2021 as Claveliimonas monacensis comb. nov.</title>
        <authorList>
            <person name="Hisatomi A."/>
            <person name="Kastawa N.W.E.P.G."/>
            <person name="Song I."/>
            <person name="Ohkuma M."/>
            <person name="Fukiya S."/>
            <person name="Sakamoto M."/>
        </authorList>
    </citation>
    <scope>NUCLEOTIDE SEQUENCE [LARGE SCALE GENOMIC DNA]</scope>
    <source>
        <strain evidence="9">12BBH14</strain>
    </source>
</reference>
<dbReference type="SUPFAM" id="SSF54211">
    <property type="entry name" value="Ribosomal protein S5 domain 2-like"/>
    <property type="match status" value="1"/>
</dbReference>
<dbReference type="NCBIfam" id="TIGR00585">
    <property type="entry name" value="mutl"/>
    <property type="match status" value="1"/>
</dbReference>
<name>A0ABN6Z2B7_9FIRM</name>
<dbReference type="SMART" id="SM00853">
    <property type="entry name" value="MutL_C"/>
    <property type="match status" value="1"/>
</dbReference>
<dbReference type="InterPro" id="IPR037198">
    <property type="entry name" value="MutL_C_sf"/>
</dbReference>
<dbReference type="InterPro" id="IPR020568">
    <property type="entry name" value="Ribosomal_Su5_D2-typ_SF"/>
</dbReference>
<dbReference type="Proteomes" id="UP001305815">
    <property type="component" value="Chromosome"/>
</dbReference>
<dbReference type="InterPro" id="IPR042121">
    <property type="entry name" value="MutL_C_regsub"/>
</dbReference>
<dbReference type="InterPro" id="IPR014721">
    <property type="entry name" value="Ribsml_uS5_D2-typ_fold_subgr"/>
</dbReference>
<organism evidence="8 9">
    <name type="scientific">Claveliimonas bilis</name>
    <dbReference type="NCBI Taxonomy" id="3028070"/>
    <lineage>
        <taxon>Bacteria</taxon>
        <taxon>Bacillati</taxon>
        <taxon>Bacillota</taxon>
        <taxon>Clostridia</taxon>
        <taxon>Lachnospirales</taxon>
        <taxon>Lachnospiraceae</taxon>
        <taxon>Claveliimonas</taxon>
    </lineage>
</organism>
<accession>A0ABN6Z2B7</accession>
<comment type="function">
    <text evidence="4">This protein is involved in the repair of mismatches in DNA. It is required for dam-dependent methyl-directed DNA mismatch repair. May act as a 'molecular matchmaker', a protein that promotes the formation of a stable complex between two or more DNA-binding proteins in an ATP-dependent manner without itself being part of a final effector complex.</text>
</comment>
<evidence type="ECO:0000313" key="8">
    <source>
        <dbReference type="EMBL" id="BDZ77534.1"/>
    </source>
</evidence>
<dbReference type="PANTHER" id="PTHR10073">
    <property type="entry name" value="DNA MISMATCH REPAIR PROTEIN MLH, PMS, MUTL"/>
    <property type="match status" value="1"/>
</dbReference>
<dbReference type="CDD" id="cd16926">
    <property type="entry name" value="HATPase_MutL-MLH-PMS-like"/>
    <property type="match status" value="1"/>
</dbReference>
<dbReference type="Pfam" id="PF01119">
    <property type="entry name" value="DNA_mis_repair"/>
    <property type="match status" value="1"/>
</dbReference>